<evidence type="ECO:0000256" key="4">
    <source>
        <dbReference type="ARBA" id="ARBA00022989"/>
    </source>
</evidence>
<feature type="transmembrane region" description="Helical" evidence="6">
    <location>
        <begin position="55"/>
        <end position="78"/>
    </location>
</feature>
<dbReference type="GO" id="GO:0043190">
    <property type="term" value="C:ATP-binding cassette (ABC) transporter complex"/>
    <property type="evidence" value="ECO:0007669"/>
    <property type="project" value="TreeGrafter"/>
</dbReference>
<comment type="subcellular location">
    <subcellularLocation>
        <location evidence="1">Cell membrane</location>
        <topology evidence="1">Multi-pass membrane protein</topology>
    </subcellularLocation>
</comment>
<evidence type="ECO:0000256" key="2">
    <source>
        <dbReference type="ARBA" id="ARBA00022475"/>
    </source>
</evidence>
<sequence>MKLLVRHVMAEFLVALLLATGVLTGFFVLFMVLGVEGQAARFGTDAGTLLGSIPYLLPYLLCFSLPISFLVAGVLAFGRLEGSGEVSAIRASGVRLTTITAPVLAVALAACLFLLVLVEWGIGWGFAKTGERIMASGRRALEHRAESGRTLRVDSSGGTSPERSWRIHTFGAREGNAPLAIV</sequence>
<feature type="non-terminal residue" evidence="7">
    <location>
        <position position="182"/>
    </location>
</feature>
<evidence type="ECO:0000313" key="7">
    <source>
        <dbReference type="EMBL" id="GAG15242.1"/>
    </source>
</evidence>
<keyword evidence="4 6" id="KW-1133">Transmembrane helix</keyword>
<evidence type="ECO:0000256" key="5">
    <source>
        <dbReference type="ARBA" id="ARBA00023136"/>
    </source>
</evidence>
<keyword evidence="3 6" id="KW-0812">Transmembrane</keyword>
<evidence type="ECO:0000256" key="6">
    <source>
        <dbReference type="SAM" id="Phobius"/>
    </source>
</evidence>
<evidence type="ECO:0000256" key="1">
    <source>
        <dbReference type="ARBA" id="ARBA00004651"/>
    </source>
</evidence>
<protein>
    <submittedName>
        <fullName evidence="7">Uncharacterized protein</fullName>
    </submittedName>
</protein>
<keyword evidence="5 6" id="KW-0472">Membrane</keyword>
<accession>X0VVT3</accession>
<reference evidence="7" key="1">
    <citation type="journal article" date="2014" name="Front. Microbiol.">
        <title>High frequency of phylogenetically diverse reductive dehalogenase-homologous genes in deep subseafloor sedimentary metagenomes.</title>
        <authorList>
            <person name="Kawai M."/>
            <person name="Futagami T."/>
            <person name="Toyoda A."/>
            <person name="Takaki Y."/>
            <person name="Nishi S."/>
            <person name="Hori S."/>
            <person name="Arai W."/>
            <person name="Tsubouchi T."/>
            <person name="Morono Y."/>
            <person name="Uchiyama I."/>
            <person name="Ito T."/>
            <person name="Fujiyama A."/>
            <person name="Inagaki F."/>
            <person name="Takami H."/>
        </authorList>
    </citation>
    <scope>NUCLEOTIDE SEQUENCE</scope>
    <source>
        <strain evidence="7">Expedition CK06-06</strain>
    </source>
</reference>
<dbReference type="Pfam" id="PF03739">
    <property type="entry name" value="LptF_LptG"/>
    <property type="match status" value="1"/>
</dbReference>
<feature type="transmembrane region" description="Helical" evidence="6">
    <location>
        <begin position="99"/>
        <end position="122"/>
    </location>
</feature>
<dbReference type="GO" id="GO:0015920">
    <property type="term" value="P:lipopolysaccharide transport"/>
    <property type="evidence" value="ECO:0007669"/>
    <property type="project" value="TreeGrafter"/>
</dbReference>
<name>X0VVT3_9ZZZZ</name>
<keyword evidence="2" id="KW-1003">Cell membrane</keyword>
<dbReference type="PANTHER" id="PTHR33529:SF2">
    <property type="entry name" value="LIPOPOLYSACCHARIDE EXPORT SYSTEM PERMEASE PROTEIN LPTG"/>
    <property type="match status" value="1"/>
</dbReference>
<gene>
    <name evidence="7" type="ORF">S01H1_57840</name>
</gene>
<dbReference type="EMBL" id="BARS01037746">
    <property type="protein sequence ID" value="GAG15242.1"/>
    <property type="molecule type" value="Genomic_DNA"/>
</dbReference>
<comment type="caution">
    <text evidence="7">The sequence shown here is derived from an EMBL/GenBank/DDBJ whole genome shotgun (WGS) entry which is preliminary data.</text>
</comment>
<organism evidence="7">
    <name type="scientific">marine sediment metagenome</name>
    <dbReference type="NCBI Taxonomy" id="412755"/>
    <lineage>
        <taxon>unclassified sequences</taxon>
        <taxon>metagenomes</taxon>
        <taxon>ecological metagenomes</taxon>
    </lineage>
</organism>
<evidence type="ECO:0000256" key="3">
    <source>
        <dbReference type="ARBA" id="ARBA00022692"/>
    </source>
</evidence>
<dbReference type="PANTHER" id="PTHR33529">
    <property type="entry name" value="SLR0882 PROTEIN-RELATED"/>
    <property type="match status" value="1"/>
</dbReference>
<proteinExistence type="predicted"/>
<feature type="transmembrane region" description="Helical" evidence="6">
    <location>
        <begin position="12"/>
        <end position="35"/>
    </location>
</feature>
<dbReference type="InterPro" id="IPR005495">
    <property type="entry name" value="LptG/LptF_permease"/>
</dbReference>
<dbReference type="AlphaFoldDB" id="X0VVT3"/>